<dbReference type="InterPro" id="IPR010710">
    <property type="entry name" value="DUF1289"/>
</dbReference>
<evidence type="ECO:0000313" key="2">
    <source>
        <dbReference type="Proteomes" id="UP000321172"/>
    </source>
</evidence>
<dbReference type="OrthoDB" id="9811423at2"/>
<dbReference type="KEGG" id="ngf:FRF71_05725"/>
<dbReference type="Pfam" id="PF06945">
    <property type="entry name" value="DUF1289"/>
    <property type="match status" value="1"/>
</dbReference>
<sequence>MRGPDSPCDGTCRIDHSTGWCLGCKRTLGEIADWPMLRPQDKHAILRKLKDRHQPQS</sequence>
<keyword evidence="2" id="KW-1185">Reference proteome</keyword>
<proteinExistence type="predicted"/>
<organism evidence="1 2">
    <name type="scientific">Novosphingobium ginsenosidimutans</name>
    <dbReference type="NCBI Taxonomy" id="1176536"/>
    <lineage>
        <taxon>Bacteria</taxon>
        <taxon>Pseudomonadati</taxon>
        <taxon>Pseudomonadota</taxon>
        <taxon>Alphaproteobacteria</taxon>
        <taxon>Sphingomonadales</taxon>
        <taxon>Sphingomonadaceae</taxon>
        <taxon>Novosphingobium</taxon>
    </lineage>
</organism>
<accession>A0A5B8S2Y3</accession>
<dbReference type="PANTHER" id="PTHR35175:SF2">
    <property type="entry name" value="DUF1289 DOMAIN-CONTAINING PROTEIN"/>
    <property type="match status" value="1"/>
</dbReference>
<evidence type="ECO:0000313" key="1">
    <source>
        <dbReference type="EMBL" id="QEA15673.1"/>
    </source>
</evidence>
<dbReference type="Proteomes" id="UP000321172">
    <property type="component" value="Chromosome"/>
</dbReference>
<reference evidence="1 2" key="1">
    <citation type="journal article" date="2013" name="J. Microbiol. Biotechnol.">
        <title>Novosphingobium ginsenosidimutans sp. nov., with the ability to convert ginsenoside.</title>
        <authorList>
            <person name="Kim J.K."/>
            <person name="He D."/>
            <person name="Liu Q.M."/>
            <person name="Park H.Y."/>
            <person name="Jung M.S."/>
            <person name="Yoon M.H."/>
            <person name="Kim S.C."/>
            <person name="Im W.T."/>
        </authorList>
    </citation>
    <scope>NUCLEOTIDE SEQUENCE [LARGE SCALE GENOMIC DNA]</scope>
    <source>
        <strain evidence="1 2">FW-6</strain>
    </source>
</reference>
<dbReference type="EMBL" id="CP042345">
    <property type="protein sequence ID" value="QEA15673.1"/>
    <property type="molecule type" value="Genomic_DNA"/>
</dbReference>
<dbReference type="AlphaFoldDB" id="A0A5B8S2Y3"/>
<dbReference type="RefSeq" id="WP_147089651.1">
    <property type="nucleotide sequence ID" value="NZ_BAABJD010000001.1"/>
</dbReference>
<gene>
    <name evidence="1" type="ORF">FRF71_05725</name>
</gene>
<dbReference type="PANTHER" id="PTHR35175">
    <property type="entry name" value="DUF1289 DOMAIN-CONTAINING PROTEIN"/>
    <property type="match status" value="1"/>
</dbReference>
<protein>
    <submittedName>
        <fullName evidence="1">DUF1289 domain-containing protein</fullName>
    </submittedName>
</protein>
<name>A0A5B8S2Y3_9SPHN</name>